<keyword evidence="2" id="KW-1185">Reference proteome</keyword>
<dbReference type="GeneID" id="96640548"/>
<organism evidence="1 2">
    <name type="scientific">Streptomyces caniferus</name>
    <dbReference type="NCBI Taxonomy" id="285557"/>
    <lineage>
        <taxon>Bacteria</taxon>
        <taxon>Bacillati</taxon>
        <taxon>Actinomycetota</taxon>
        <taxon>Actinomycetes</taxon>
        <taxon>Kitasatosporales</taxon>
        <taxon>Streptomycetaceae</taxon>
        <taxon>Streptomyces</taxon>
    </lineage>
</organism>
<dbReference type="Proteomes" id="UP001432292">
    <property type="component" value="Chromosome"/>
</dbReference>
<proteinExistence type="predicted"/>
<dbReference type="RefSeq" id="WP_328692094.1">
    <property type="nucleotide sequence ID" value="NZ_CP108005.1"/>
</dbReference>
<gene>
    <name evidence="1" type="ORF">OG727_01100</name>
</gene>
<sequence>MGPRALLAAPTLRGLRDTPAEAGELRIAAADALRAITGDAPGALPVLQGYTTADGPLGARARDALRRIDRRSRTPRPAP</sequence>
<dbReference type="EMBL" id="CP108473">
    <property type="protein sequence ID" value="WUS21006.1"/>
    <property type="molecule type" value="Genomic_DNA"/>
</dbReference>
<evidence type="ECO:0000313" key="1">
    <source>
        <dbReference type="EMBL" id="WUS21006.1"/>
    </source>
</evidence>
<reference evidence="1" key="1">
    <citation type="submission" date="2022-10" db="EMBL/GenBank/DDBJ databases">
        <title>The complete genomes of actinobacterial strains from the NBC collection.</title>
        <authorList>
            <person name="Joergensen T.S."/>
            <person name="Alvarez Arevalo M."/>
            <person name="Sterndorff E.B."/>
            <person name="Faurdal D."/>
            <person name="Vuksanovic O."/>
            <person name="Mourched A.-S."/>
            <person name="Charusanti P."/>
            <person name="Shaw S."/>
            <person name="Blin K."/>
            <person name="Weber T."/>
        </authorList>
    </citation>
    <scope>NUCLEOTIDE SEQUENCE</scope>
    <source>
        <strain evidence="1">NBC_01256</strain>
    </source>
</reference>
<protein>
    <submittedName>
        <fullName evidence="1">Uncharacterized protein</fullName>
    </submittedName>
</protein>
<evidence type="ECO:0000313" key="2">
    <source>
        <dbReference type="Proteomes" id="UP001432292"/>
    </source>
</evidence>
<name>A0ABZ1VCG5_9ACTN</name>
<accession>A0ABZ1VCG5</accession>